<organism evidence="2 3">
    <name type="scientific">Paenibacillus alvei</name>
    <name type="common">Bacillus alvei</name>
    <dbReference type="NCBI Taxonomy" id="44250"/>
    <lineage>
        <taxon>Bacteria</taxon>
        <taxon>Bacillati</taxon>
        <taxon>Bacillota</taxon>
        <taxon>Bacilli</taxon>
        <taxon>Bacillales</taxon>
        <taxon>Paenibacillaceae</taxon>
        <taxon>Paenibacillus</taxon>
    </lineage>
</organism>
<accession>A0A383R3Z0</accession>
<name>A0A383R3Z0_PAEAL</name>
<gene>
    <name evidence="2" type="ORF">PBLR_10077</name>
</gene>
<dbReference type="InterPro" id="IPR011989">
    <property type="entry name" value="ARM-like"/>
</dbReference>
<dbReference type="Pfam" id="PF14206">
    <property type="entry name" value="Cys_rich_CPCC"/>
    <property type="match status" value="1"/>
</dbReference>
<dbReference type="InterPro" id="IPR049796">
    <property type="entry name" value="CdiI_Ct-like"/>
</dbReference>
<evidence type="ECO:0000313" key="3">
    <source>
        <dbReference type="Proteomes" id="UP000304148"/>
    </source>
</evidence>
<dbReference type="InterPro" id="IPR016024">
    <property type="entry name" value="ARM-type_fold"/>
</dbReference>
<dbReference type="EMBL" id="LS992241">
    <property type="protein sequence ID" value="SYX81658.1"/>
    <property type="molecule type" value="Genomic_DNA"/>
</dbReference>
<dbReference type="AlphaFoldDB" id="A0A383R3Z0"/>
<dbReference type="RefSeq" id="WP_138184276.1">
    <property type="nucleotide sequence ID" value="NZ_LS992241.1"/>
</dbReference>
<proteinExistence type="predicted"/>
<reference evidence="3" key="1">
    <citation type="submission" date="2018-08" db="EMBL/GenBank/DDBJ databases">
        <authorList>
            <person name="Chevrot R."/>
        </authorList>
    </citation>
    <scope>NUCLEOTIDE SEQUENCE [LARGE SCALE GENOMIC DNA]</scope>
</reference>
<dbReference type="CDD" id="cd20694">
    <property type="entry name" value="CdiI_Ct-like"/>
    <property type="match status" value="1"/>
</dbReference>
<feature type="domain" description="Cysteine-rich CPCC" evidence="1">
    <location>
        <begin position="5"/>
        <end position="74"/>
    </location>
</feature>
<dbReference type="Gene3D" id="1.25.10.10">
    <property type="entry name" value="Leucine-rich Repeat Variant"/>
    <property type="match status" value="1"/>
</dbReference>
<sequence>MIRHNCPCCGYPTLEERRNWEICCLCNWEDDGQDDPHADKVRGGPNQNYSLTEARENFKKHYIMYRDRQRILKQTDKEIQTKKSLIHAFEKLRTANNESAQRIWQEIDSFEKVLDDIVHEQAERYSNNIEKNQEIINLINSDDPDTKVKGLLSLALHADDGGFVQDLMVRYSQHKNENIRGIAILCFGHIARIHRTIHKELIIPLIHNAQKDESSFVRGHAHSALDDINMFCK</sequence>
<evidence type="ECO:0000259" key="1">
    <source>
        <dbReference type="Pfam" id="PF14206"/>
    </source>
</evidence>
<evidence type="ECO:0000313" key="2">
    <source>
        <dbReference type="EMBL" id="SYX81658.1"/>
    </source>
</evidence>
<dbReference type="InterPro" id="IPR025983">
    <property type="entry name" value="Cys_rich_CPCC"/>
</dbReference>
<protein>
    <submittedName>
        <fullName evidence="2">Cysteine-rich CPCC</fullName>
    </submittedName>
</protein>
<dbReference type="SUPFAM" id="SSF48371">
    <property type="entry name" value="ARM repeat"/>
    <property type="match status" value="1"/>
</dbReference>
<dbReference type="Proteomes" id="UP000304148">
    <property type="component" value="Chromosome"/>
</dbReference>